<protein>
    <submittedName>
        <fullName evidence="1">Uncharacterized protein</fullName>
    </submittedName>
</protein>
<organism evidence="1 2">
    <name type="scientific">Cirrhinus mrigala</name>
    <name type="common">Mrigala</name>
    <dbReference type="NCBI Taxonomy" id="683832"/>
    <lineage>
        <taxon>Eukaryota</taxon>
        <taxon>Metazoa</taxon>
        <taxon>Chordata</taxon>
        <taxon>Craniata</taxon>
        <taxon>Vertebrata</taxon>
        <taxon>Euteleostomi</taxon>
        <taxon>Actinopterygii</taxon>
        <taxon>Neopterygii</taxon>
        <taxon>Teleostei</taxon>
        <taxon>Ostariophysi</taxon>
        <taxon>Cypriniformes</taxon>
        <taxon>Cyprinidae</taxon>
        <taxon>Labeoninae</taxon>
        <taxon>Labeonini</taxon>
        <taxon>Cirrhinus</taxon>
    </lineage>
</organism>
<sequence>AEFDDYVLVTGLAEKTKEVQAATLRSVMGPEYRHVYLHNLNLTASQQGDVKTILDAPEVYFMPVRNIIYERYVFGCCKQEEGESRDNF</sequence>
<feature type="non-terminal residue" evidence="1">
    <location>
        <position position="88"/>
    </location>
</feature>
<dbReference type="EMBL" id="JAMKFB020000679">
    <property type="protein sequence ID" value="KAL0148765.1"/>
    <property type="molecule type" value="Genomic_DNA"/>
</dbReference>
<dbReference type="PANTHER" id="PTHR33198:SF19">
    <property type="entry name" value="CCHC-TYPE DOMAIN-CONTAINING PROTEIN"/>
    <property type="match status" value="1"/>
</dbReference>
<reference evidence="1 2" key="1">
    <citation type="submission" date="2024-05" db="EMBL/GenBank/DDBJ databases">
        <title>Genome sequencing and assembly of Indian major carp, Cirrhinus mrigala (Hamilton, 1822).</title>
        <authorList>
            <person name="Mohindra V."/>
            <person name="Chowdhury L.M."/>
            <person name="Lal K."/>
            <person name="Jena J.K."/>
        </authorList>
    </citation>
    <scope>NUCLEOTIDE SEQUENCE [LARGE SCALE GENOMIC DNA]</scope>
    <source>
        <strain evidence="1">CM1030</strain>
        <tissue evidence="1">Blood</tissue>
    </source>
</reference>
<dbReference type="AlphaFoldDB" id="A0ABD0MGJ1"/>
<keyword evidence="2" id="KW-1185">Reference proteome</keyword>
<proteinExistence type="predicted"/>
<comment type="caution">
    <text evidence="1">The sequence shown here is derived from an EMBL/GenBank/DDBJ whole genome shotgun (WGS) entry which is preliminary data.</text>
</comment>
<name>A0ABD0MGJ1_CIRMR</name>
<accession>A0ABD0MGJ1</accession>
<dbReference type="PANTHER" id="PTHR33198">
    <property type="entry name" value="ANK_REP_REGION DOMAIN-CONTAINING PROTEIN-RELATED"/>
    <property type="match status" value="1"/>
</dbReference>
<feature type="non-terminal residue" evidence="1">
    <location>
        <position position="1"/>
    </location>
</feature>
<gene>
    <name evidence="1" type="ORF">M9458_055943</name>
</gene>
<evidence type="ECO:0000313" key="1">
    <source>
        <dbReference type="EMBL" id="KAL0148765.1"/>
    </source>
</evidence>
<evidence type="ECO:0000313" key="2">
    <source>
        <dbReference type="Proteomes" id="UP001529510"/>
    </source>
</evidence>
<dbReference type="Proteomes" id="UP001529510">
    <property type="component" value="Unassembled WGS sequence"/>
</dbReference>